<evidence type="ECO:0000259" key="2">
    <source>
        <dbReference type="Pfam" id="PF06911"/>
    </source>
</evidence>
<keyword evidence="4" id="KW-1185">Reference proteome</keyword>
<dbReference type="InterPro" id="IPR045036">
    <property type="entry name" value="Spartin-like"/>
</dbReference>
<feature type="region of interest" description="Disordered" evidence="1">
    <location>
        <begin position="11"/>
        <end position="30"/>
    </location>
</feature>
<protein>
    <submittedName>
        <fullName evidence="3">Oidioi.mRNA.OKI2018_I69.chr1.g2245.t1.cds</fullName>
    </submittedName>
</protein>
<evidence type="ECO:0000313" key="4">
    <source>
        <dbReference type="Proteomes" id="UP001158576"/>
    </source>
</evidence>
<reference evidence="3 4" key="1">
    <citation type="submission" date="2021-04" db="EMBL/GenBank/DDBJ databases">
        <authorList>
            <person name="Bliznina A."/>
        </authorList>
    </citation>
    <scope>NUCLEOTIDE SEQUENCE [LARGE SCALE GENOMIC DNA]</scope>
</reference>
<organism evidence="3 4">
    <name type="scientific">Oikopleura dioica</name>
    <name type="common">Tunicate</name>
    <dbReference type="NCBI Taxonomy" id="34765"/>
    <lineage>
        <taxon>Eukaryota</taxon>
        <taxon>Metazoa</taxon>
        <taxon>Chordata</taxon>
        <taxon>Tunicata</taxon>
        <taxon>Appendicularia</taxon>
        <taxon>Copelata</taxon>
        <taxon>Oikopleuridae</taxon>
        <taxon>Oikopleura</taxon>
    </lineage>
</organism>
<proteinExistence type="predicted"/>
<dbReference type="InterPro" id="IPR009686">
    <property type="entry name" value="Senescence/spartin_C"/>
</dbReference>
<dbReference type="PANTHER" id="PTHR21068">
    <property type="entry name" value="SPARTIN"/>
    <property type="match status" value="1"/>
</dbReference>
<feature type="domain" description="Senescence" evidence="2">
    <location>
        <begin position="162"/>
        <end position="349"/>
    </location>
</feature>
<accession>A0ABN7SWV5</accession>
<dbReference type="Pfam" id="PF06911">
    <property type="entry name" value="Senescence"/>
    <property type="match status" value="1"/>
</dbReference>
<name>A0ABN7SWV5_OIKDI</name>
<evidence type="ECO:0000256" key="1">
    <source>
        <dbReference type="SAM" id="MobiDB-lite"/>
    </source>
</evidence>
<evidence type="ECO:0000313" key="3">
    <source>
        <dbReference type="EMBL" id="CAG5105568.1"/>
    </source>
</evidence>
<gene>
    <name evidence="3" type="ORF">OKIOD_LOCUS11010</name>
</gene>
<dbReference type="PANTHER" id="PTHR21068:SF43">
    <property type="entry name" value="SPARTIN"/>
    <property type="match status" value="1"/>
</dbReference>
<dbReference type="Proteomes" id="UP001158576">
    <property type="component" value="Chromosome 1"/>
</dbReference>
<sequence>MTLYPNLAEEVPIPPAGRTSSQRNETDESDDVTIVLQIPAGSVEVTFVRSNAPISTDFPTISIEDSSRGPLLKFGSYELLLDQNIFVLHYDLEMFCIGGRQGPIDGTDYHLLLKLINPTEDLIVSTTCIFMNNARYKCLFSEEQIGTQAQEAADIGDKVSAGILYAADGLSKGIAWAGDKSKSLMEGKAQKYVETTPALSDPKEISPGWKKTAEVASVSTKYVAKGTGYLASAIGQVATYAGGKIADKVQEKYGQKDGNGETSSTWRNTTKILGGALAGYGKVWEALEHSGKKIAVASRDTTAKVVTHRSGEAAGEVTYNSMNVGVNLTKTFFHIEDMGMKKICKTVGKSAAKNYLQKHLDAKRIRDQQVGTQGNQPMAIMQ</sequence>
<dbReference type="EMBL" id="OU015566">
    <property type="protein sequence ID" value="CAG5105568.1"/>
    <property type="molecule type" value="Genomic_DNA"/>
</dbReference>